<evidence type="ECO:0000313" key="4">
    <source>
        <dbReference type="EMBL" id="OSD02074.1"/>
    </source>
</evidence>
<feature type="compositionally biased region" description="Low complexity" evidence="1">
    <location>
        <begin position="534"/>
        <end position="553"/>
    </location>
</feature>
<feature type="signal peptide" evidence="2">
    <location>
        <begin position="1"/>
        <end position="19"/>
    </location>
</feature>
<dbReference type="InterPro" id="IPR048958">
    <property type="entry name" value="Polysacc_lyase_14"/>
</dbReference>
<dbReference type="AlphaFoldDB" id="A0A1Y2IN50"/>
<name>A0A1Y2IN50_TRAC3</name>
<keyword evidence="5" id="KW-1185">Reference proteome</keyword>
<evidence type="ECO:0000256" key="2">
    <source>
        <dbReference type="SAM" id="SignalP"/>
    </source>
</evidence>
<dbReference type="Gene3D" id="2.60.120.200">
    <property type="match status" value="2"/>
</dbReference>
<evidence type="ECO:0000313" key="5">
    <source>
        <dbReference type="Proteomes" id="UP000193067"/>
    </source>
</evidence>
<dbReference type="OrthoDB" id="10069995at2759"/>
<feature type="compositionally biased region" description="Acidic residues" evidence="1">
    <location>
        <begin position="423"/>
        <end position="435"/>
    </location>
</feature>
<keyword evidence="2" id="KW-0732">Signal</keyword>
<dbReference type="PANTHER" id="PTHR40124">
    <property type="match status" value="1"/>
</dbReference>
<dbReference type="Pfam" id="PF21294">
    <property type="entry name" value="Polysacc_lyase_14"/>
    <property type="match status" value="2"/>
</dbReference>
<reference evidence="4 5" key="1">
    <citation type="journal article" date="2015" name="Biotechnol. Biofuels">
        <title>Enhanced degradation of softwood versus hardwood by the white-rot fungus Pycnoporus coccineus.</title>
        <authorList>
            <person name="Couturier M."/>
            <person name="Navarro D."/>
            <person name="Chevret D."/>
            <person name="Henrissat B."/>
            <person name="Piumi F."/>
            <person name="Ruiz-Duenas F.J."/>
            <person name="Martinez A.T."/>
            <person name="Grigoriev I.V."/>
            <person name="Riley R."/>
            <person name="Lipzen A."/>
            <person name="Berrin J.G."/>
            <person name="Master E.R."/>
            <person name="Rosso M.N."/>
        </authorList>
    </citation>
    <scope>NUCLEOTIDE SEQUENCE [LARGE SCALE GENOMIC DNA]</scope>
    <source>
        <strain evidence="4 5">BRFM310</strain>
    </source>
</reference>
<evidence type="ECO:0000259" key="3">
    <source>
        <dbReference type="Pfam" id="PF21294"/>
    </source>
</evidence>
<organism evidence="4 5">
    <name type="scientific">Trametes coccinea (strain BRFM310)</name>
    <name type="common">Pycnoporus coccineus</name>
    <dbReference type="NCBI Taxonomy" id="1353009"/>
    <lineage>
        <taxon>Eukaryota</taxon>
        <taxon>Fungi</taxon>
        <taxon>Dikarya</taxon>
        <taxon>Basidiomycota</taxon>
        <taxon>Agaricomycotina</taxon>
        <taxon>Agaricomycetes</taxon>
        <taxon>Polyporales</taxon>
        <taxon>Polyporaceae</taxon>
        <taxon>Trametes</taxon>
    </lineage>
</organism>
<dbReference type="PANTHER" id="PTHR40124:SF1">
    <property type="entry name" value="DISAGGREGATASE RELATED REPEAT PROTEIN"/>
    <property type="match status" value="1"/>
</dbReference>
<feature type="chain" id="PRO_5012711488" evidence="2">
    <location>
        <begin position="20"/>
        <end position="633"/>
    </location>
</feature>
<feature type="region of interest" description="Disordered" evidence="1">
    <location>
        <begin position="65"/>
        <end position="102"/>
    </location>
</feature>
<proteinExistence type="predicted"/>
<feature type="compositionally biased region" description="Pro residues" evidence="1">
    <location>
        <begin position="514"/>
        <end position="524"/>
    </location>
</feature>
<protein>
    <submittedName>
        <fullName evidence="4">Polysaccharide lyase family 14 protein</fullName>
    </submittedName>
</protein>
<feature type="domain" description="Polysaccharide lyase 14" evidence="3">
    <location>
        <begin position="244"/>
        <end position="416"/>
    </location>
</feature>
<gene>
    <name evidence="4" type="ORF">PYCCODRAFT_1390652</name>
</gene>
<sequence>MALTATVFLASLAVFDVLAVPLAAESATDMSSALSSSVPSTYSDAGSSSSTLILGSAEAIATTTSSTVSSSGIDSQNSVPASSTDSQALSSASLSTTASPTDPLPTTITSTIFAIPPTVTVTGPAQTVTDTITIVPPPTPAPTVEQTAWSAPAQMTDLAAFNIRNFAFGQQNMRIIVNAPPPPPSANNGSADGTADAGADVSLESLTDAALAVASAVAAGLIPPPPAPLLADPAPTLPTDPGARSFLQLFYPANSINPAQEPQGGADFYAAPLDLRAARNVSLAYSVFFPADFDWVQAGKLPGVYGGHEGCSGGDDALECFSTRLMWRENGQGELYLYAPKDKQTTALCETPPLSVCDADYGLSIGRGAFVFTPGDWTHVRQTVALNTPGQQDGAFALDVNGVRVIERSDVYYRGAPAAPDSGDQDPSSDEDTDESAVPGAAPANPLVPREDAQKTYAKGPFGPKVDSVLALNQTHAAPVDAEEFTPEFAPYAQYPPPGSSQDSGTEDAFTPAFAPPSAFPPGTRPNAVKFADPAVSSSSEEGSSTATATCTTTVVPPPQTVTVYPTSTETAYTMAIESDDPSSLGAEAVASPTPIGFTGLFFSTFFGGHEAKYATPKDQFTWFKDFEMTINN</sequence>
<feature type="domain" description="Polysaccharide lyase 14" evidence="3">
    <location>
        <begin position="595"/>
        <end position="627"/>
    </location>
</feature>
<feature type="region of interest" description="Disordered" evidence="1">
    <location>
        <begin position="414"/>
        <end position="450"/>
    </location>
</feature>
<dbReference type="GO" id="GO:0016829">
    <property type="term" value="F:lyase activity"/>
    <property type="evidence" value="ECO:0007669"/>
    <property type="project" value="UniProtKB-KW"/>
</dbReference>
<evidence type="ECO:0000256" key="1">
    <source>
        <dbReference type="SAM" id="MobiDB-lite"/>
    </source>
</evidence>
<accession>A0A1Y2IN50</accession>
<dbReference type="EMBL" id="KZ084107">
    <property type="protein sequence ID" value="OSD02074.1"/>
    <property type="molecule type" value="Genomic_DNA"/>
</dbReference>
<keyword evidence="4" id="KW-0456">Lyase</keyword>
<feature type="compositionally biased region" description="Low complexity" evidence="1">
    <location>
        <begin position="80"/>
        <end position="102"/>
    </location>
</feature>
<feature type="region of interest" description="Disordered" evidence="1">
    <location>
        <begin position="490"/>
        <end position="553"/>
    </location>
</feature>
<dbReference type="Proteomes" id="UP000193067">
    <property type="component" value="Unassembled WGS sequence"/>
</dbReference>